<feature type="compositionally biased region" description="Acidic residues" evidence="1">
    <location>
        <begin position="1285"/>
        <end position="1299"/>
    </location>
</feature>
<feature type="compositionally biased region" description="Basic and acidic residues" evidence="1">
    <location>
        <begin position="1432"/>
        <end position="1442"/>
    </location>
</feature>
<dbReference type="SMART" id="SM00248">
    <property type="entry name" value="ANK"/>
    <property type="match status" value="3"/>
</dbReference>
<dbReference type="EMBL" id="OU895880">
    <property type="protein sequence ID" value="CAH1734747.1"/>
    <property type="molecule type" value="Genomic_DNA"/>
</dbReference>
<feature type="compositionally biased region" description="Polar residues" evidence="1">
    <location>
        <begin position="1306"/>
        <end position="1431"/>
    </location>
</feature>
<feature type="compositionally biased region" description="Low complexity" evidence="1">
    <location>
        <begin position="1490"/>
        <end position="1499"/>
    </location>
</feature>
<evidence type="ECO:0000256" key="1">
    <source>
        <dbReference type="SAM" id="MobiDB-lite"/>
    </source>
</evidence>
<feature type="compositionally biased region" description="Acidic residues" evidence="1">
    <location>
        <begin position="1450"/>
        <end position="1489"/>
    </location>
</feature>
<evidence type="ECO:0000313" key="2">
    <source>
        <dbReference type="EMBL" id="CAH1734747.1"/>
    </source>
</evidence>
<dbReference type="InterPro" id="IPR036770">
    <property type="entry name" value="Ankyrin_rpt-contain_sf"/>
</dbReference>
<protein>
    <submittedName>
        <fullName evidence="2">Uncharacterized protein</fullName>
    </submittedName>
</protein>
<gene>
    <name evidence="2" type="ORF">CHIRRI_LOCUS14040</name>
</gene>
<evidence type="ECO:0000313" key="3">
    <source>
        <dbReference type="Proteomes" id="UP001153620"/>
    </source>
</evidence>
<keyword evidence="3" id="KW-1185">Reference proteome</keyword>
<reference evidence="2" key="2">
    <citation type="submission" date="2022-10" db="EMBL/GenBank/DDBJ databases">
        <authorList>
            <consortium name="ENA_rothamsted_submissions"/>
            <consortium name="culmorum"/>
            <person name="King R."/>
        </authorList>
    </citation>
    <scope>NUCLEOTIDE SEQUENCE</scope>
</reference>
<dbReference type="Gene3D" id="1.25.40.20">
    <property type="entry name" value="Ankyrin repeat-containing domain"/>
    <property type="match status" value="1"/>
</dbReference>
<proteinExistence type="predicted"/>
<dbReference type="SUPFAM" id="SSF48403">
    <property type="entry name" value="Ankyrin repeat"/>
    <property type="match status" value="1"/>
</dbReference>
<organism evidence="2 3">
    <name type="scientific">Chironomus riparius</name>
    <dbReference type="NCBI Taxonomy" id="315576"/>
    <lineage>
        <taxon>Eukaryota</taxon>
        <taxon>Metazoa</taxon>
        <taxon>Ecdysozoa</taxon>
        <taxon>Arthropoda</taxon>
        <taxon>Hexapoda</taxon>
        <taxon>Insecta</taxon>
        <taxon>Pterygota</taxon>
        <taxon>Neoptera</taxon>
        <taxon>Endopterygota</taxon>
        <taxon>Diptera</taxon>
        <taxon>Nematocera</taxon>
        <taxon>Chironomoidea</taxon>
        <taxon>Chironomidae</taxon>
        <taxon>Chironominae</taxon>
        <taxon>Chironomus</taxon>
    </lineage>
</organism>
<accession>A0A9P0JDA2</accession>
<feature type="region of interest" description="Disordered" evidence="1">
    <location>
        <begin position="1276"/>
        <end position="1506"/>
    </location>
</feature>
<dbReference type="InterPro" id="IPR002110">
    <property type="entry name" value="Ankyrin_rpt"/>
</dbReference>
<name>A0A9P0JDA2_9DIPT</name>
<reference evidence="2" key="1">
    <citation type="submission" date="2022-01" db="EMBL/GenBank/DDBJ databases">
        <authorList>
            <person name="King R."/>
        </authorList>
    </citation>
    <scope>NUCLEOTIDE SEQUENCE</scope>
</reference>
<dbReference type="Proteomes" id="UP001153620">
    <property type="component" value="Chromosome 4"/>
</dbReference>
<sequence length="1809" mass="208404">MYLSHELTTFKLQDYVSQPQVQLELPFEKEQDEDICSWFQNIKTNGNVELMLNQFETIANALDFLNYIECSNLAKKVTTVIFSIEECIESISQSELNILGNKFSSKSLIFIILSKKCKSPIIFWKSDAIGYFLSLKGFSSAACWNDKKIYEFVGDFLIKSLEAGHLGIFKFISAHQDIKIIELHFLADNRDYNLLLIAAEAGDIQLCEILLKLGINTNSTSKDINAQSLAYKNGHFDVLLMFLESNLRYPSTIDINSCSSDIIQFHRVATSLHAAIKNNNEDKVVEIIAQNPHQRHFYNSKNQSAPTIALINKQTDMYKLLIAHNIHFGPHENTDAIMKNFEYHERRDLREFHNQHAKDLPEKHLNALMTSSVVAHDATDVNRKPDLVMGAFKLLNEILLIRVILKVVAASKKLQMIFDFNRESVEVADPTVDSNTFGLFYLTGRIYIGAVRLLNNATKCETLGTMAHELCHYAMHLTFENDANPYRKDDVEAKAEFQKISQHCEENCKANGIIKAVYDEYPDEAHHAELIVRVPHILAFYSDDPEEIEKCQQTFKPLFDFYEHKVVPEMEKALPDIEARVDREIEQKDKKITTLVKIIVILIVSSLVAGGLLVLILYKPEIKFDELSNAKQEIVRSSIVNYKGVEVKLCDLFLDNSTVYRKLSSDHLRTLLGDEILDLNDPLLRFTDQLITHKWTNLSKPLRQKFLNSNFIFQNQSLKFIDFYNSIPEAFDQLTSDQIHKVLDGSDLVIGTLHKPAVDNYIERKFSIQNVEGTKNLTEIINQSENSKMLILSAVAGAGKTVTFEYMTVEIKERFPSRWVSYVDLKKHTNFYKTSNSINPKELLSKILNLNQKSDFEREIFEKSFESGNLNLLWNGFDEISPTYSTFIIDIIKNIKRNTKNIQYISTRPSYAHDLSSNLTINPHLLIPLKKNEQQKFLVDFFKSQSQNDSTINQNIEKVQRILKDINIGGSRDFKTPLMLRMVAEIQDDPKLINSTNLYQVYELFIIKKNQIWFDKGELAKTASTDLFLTESTVNIAEIHQKFALLQEKSIFESLILKLMNLKILKITETLEQPLFPEITRIGILHIENENKFEFSHRTFAEFFIAQYLIKNVYSSSDDDVSQSEVELRLTLFYKIISNYDSKLIINLMHSHVKSQNQKQRAFSEPISEVLRTKFKDFIFNSLKLFDNQLNFLLDFFKKDHEILTELLQINDKETLYTRTFDPNEHISCKESQNVKEMSRKYLSEVEFNKLVTGVDQKGKILMGTKVCEMMNEMEQRRKTKEVENDYYEDYDYENESTEDEKTSEDNPNSTEDNPNSTKDNPNSTKDNPNSTEDNPNSTKDNPNSTEDNPNSTKDNPNSTKDNPNSTKDNPNSTKDNPNSTKDNPNSTKDNPNSTKDNPNSTKDNPNSTKDNPNSTKDYPNSTEDNPNSTKDYIEDNEHEADQEASVTSSEDDEPQEYEEDTSESEDDYEGSGEVNEETTDVSDEDSDDNSGSGNDSTTQAYDPFDYTTNEAYQKSIENKDKNSFWMFIDNLKQNLTQNEVKELLFGLTSPNFFGFTYEFSQYFDLNEFVNVWKEIEVLNLTKVEKKNLFSKSILNAAKCIISGGPHLNYYIDCGFIFRVIAKFATKLLTNSEIYEIFYNGNIFHKVVKLGNYYSASAFNTLFEFFQSVTNSEQQKQIYEKFDDGDDGFSQDGLPPLRILHLKLLSMRDQGDPSDYFSLTPKDDVQKYFSEVPQFLIHLINKYVICFKVARFLGIIFDGDEVKLQNILRQKIRPKKISIFEYFDGNAEHSSCLSFFSDLLKKIELKINT</sequence>